<dbReference type="OrthoDB" id="49287at2759"/>
<evidence type="ECO:0000256" key="2">
    <source>
        <dbReference type="SAM" id="MobiDB-lite"/>
    </source>
</evidence>
<dbReference type="InParanoid" id="A0A1E7F755"/>
<feature type="region of interest" description="Disordered" evidence="2">
    <location>
        <begin position="32"/>
        <end position="174"/>
    </location>
</feature>
<feature type="compositionally biased region" description="Basic residues" evidence="2">
    <location>
        <begin position="140"/>
        <end position="153"/>
    </location>
</feature>
<gene>
    <name evidence="3" type="ORF">FRACYDRAFT_242349</name>
</gene>
<feature type="compositionally biased region" description="Low complexity" evidence="2">
    <location>
        <begin position="122"/>
        <end position="136"/>
    </location>
</feature>
<accession>A0A1E7F755</accession>
<dbReference type="EMBL" id="KV784361">
    <property type="protein sequence ID" value="OEU13996.1"/>
    <property type="molecule type" value="Genomic_DNA"/>
</dbReference>
<evidence type="ECO:0000256" key="1">
    <source>
        <dbReference type="SAM" id="Coils"/>
    </source>
</evidence>
<evidence type="ECO:0000313" key="4">
    <source>
        <dbReference type="Proteomes" id="UP000095751"/>
    </source>
</evidence>
<feature type="compositionally biased region" description="Basic residues" evidence="2">
    <location>
        <begin position="75"/>
        <end position="85"/>
    </location>
</feature>
<sequence length="478" mass="54494">MSSDDNSDLNVIARLERQENFDDNLEDIHAALSKRDTIRQSLPSRTSSNRSSGSSRRNTNSNGEDDDEKDENRRSVNKSHKRPSSSRRLSLEIENEKQSPRPRRNKDSRQQHRSSRTLSLPSIDNLSLNKSLNNVNGGEHRRHSHHRQSSRRKISQEVEDNNQKSNPSDERPVRSASVIEELLQVFSAAVAAESPSSTILIAIAPATDTRGDHYHEQEERTGGEEIQKMMDWIRITFHKLSKALDEIEIIKNQQRKELTELSDTSRDLARANIDHAKSVDEARILKAELDRFKNSSVDRDGKISTLEEELRISVENTTHLEADVLYADDQINKLEKEIKTFEEQVAAYRNAAERDSRSAQVEPQALFLAAAVQKKATANGNGPSWRGIFTKSSENEDETQAMIGNLENENSKQGVEIKTLKSEMVKMQSKYKEQAYNKKQHFDQLLKEKEAIELTNANLLKELELARKMNQMISNSDK</sequence>
<feature type="compositionally biased region" description="Basic and acidic residues" evidence="2">
    <location>
        <begin position="89"/>
        <end position="110"/>
    </location>
</feature>
<organism evidence="3 4">
    <name type="scientific">Fragilariopsis cylindrus CCMP1102</name>
    <dbReference type="NCBI Taxonomy" id="635003"/>
    <lineage>
        <taxon>Eukaryota</taxon>
        <taxon>Sar</taxon>
        <taxon>Stramenopiles</taxon>
        <taxon>Ochrophyta</taxon>
        <taxon>Bacillariophyta</taxon>
        <taxon>Bacillariophyceae</taxon>
        <taxon>Bacillariophycidae</taxon>
        <taxon>Bacillariales</taxon>
        <taxon>Bacillariaceae</taxon>
        <taxon>Fragilariopsis</taxon>
    </lineage>
</organism>
<keyword evidence="1" id="KW-0175">Coiled coil</keyword>
<dbReference type="KEGG" id="fcy:FRACYDRAFT_242349"/>
<name>A0A1E7F755_9STRA</name>
<feature type="compositionally biased region" description="Low complexity" evidence="2">
    <location>
        <begin position="44"/>
        <end position="62"/>
    </location>
</feature>
<dbReference type="AlphaFoldDB" id="A0A1E7F755"/>
<proteinExistence type="predicted"/>
<keyword evidence="4" id="KW-1185">Reference proteome</keyword>
<dbReference type="Proteomes" id="UP000095751">
    <property type="component" value="Unassembled WGS sequence"/>
</dbReference>
<feature type="coiled-coil region" evidence="1">
    <location>
        <begin position="324"/>
        <end position="351"/>
    </location>
</feature>
<evidence type="ECO:0000313" key="3">
    <source>
        <dbReference type="EMBL" id="OEU13996.1"/>
    </source>
</evidence>
<feature type="coiled-coil region" evidence="1">
    <location>
        <begin position="403"/>
        <end position="469"/>
    </location>
</feature>
<protein>
    <submittedName>
        <fullName evidence="3">Uncharacterized protein</fullName>
    </submittedName>
</protein>
<reference evidence="3 4" key="1">
    <citation type="submission" date="2016-09" db="EMBL/GenBank/DDBJ databases">
        <title>Extensive genetic diversity and differential bi-allelic expression allows diatom success in the polar Southern Ocean.</title>
        <authorList>
            <consortium name="DOE Joint Genome Institute"/>
            <person name="Mock T."/>
            <person name="Otillar R.P."/>
            <person name="Strauss J."/>
            <person name="Dupont C."/>
            <person name="Frickenhaus S."/>
            <person name="Maumus F."/>
            <person name="Mcmullan M."/>
            <person name="Sanges R."/>
            <person name="Schmutz J."/>
            <person name="Toseland A."/>
            <person name="Valas R."/>
            <person name="Veluchamy A."/>
            <person name="Ward B.J."/>
            <person name="Allen A."/>
            <person name="Barry K."/>
            <person name="Falciatore A."/>
            <person name="Ferrante M."/>
            <person name="Fortunato A.E."/>
            <person name="Gloeckner G."/>
            <person name="Gruber A."/>
            <person name="Hipkin R."/>
            <person name="Janech M."/>
            <person name="Kroth P."/>
            <person name="Leese F."/>
            <person name="Lindquist E."/>
            <person name="Lyon B.R."/>
            <person name="Martin J."/>
            <person name="Mayer C."/>
            <person name="Parker M."/>
            <person name="Quesneville H."/>
            <person name="Raymond J."/>
            <person name="Uhlig C."/>
            <person name="Valentin K.U."/>
            <person name="Worden A.Z."/>
            <person name="Armbrust E.V."/>
            <person name="Bowler C."/>
            <person name="Green B."/>
            <person name="Moulton V."/>
            <person name="Van Oosterhout C."/>
            <person name="Grigoriev I."/>
        </authorList>
    </citation>
    <scope>NUCLEOTIDE SEQUENCE [LARGE SCALE GENOMIC DNA]</scope>
    <source>
        <strain evidence="3 4">CCMP1102</strain>
    </source>
</reference>